<organism evidence="1">
    <name type="scientific">Arundo donax</name>
    <name type="common">Giant reed</name>
    <name type="synonym">Donax arundinaceus</name>
    <dbReference type="NCBI Taxonomy" id="35708"/>
    <lineage>
        <taxon>Eukaryota</taxon>
        <taxon>Viridiplantae</taxon>
        <taxon>Streptophyta</taxon>
        <taxon>Embryophyta</taxon>
        <taxon>Tracheophyta</taxon>
        <taxon>Spermatophyta</taxon>
        <taxon>Magnoliopsida</taxon>
        <taxon>Liliopsida</taxon>
        <taxon>Poales</taxon>
        <taxon>Poaceae</taxon>
        <taxon>PACMAD clade</taxon>
        <taxon>Arundinoideae</taxon>
        <taxon>Arundineae</taxon>
        <taxon>Arundo</taxon>
    </lineage>
</organism>
<name>A0A0A9GCD4_ARUDO</name>
<accession>A0A0A9GCD4</accession>
<protein>
    <submittedName>
        <fullName evidence="1">Uncharacterized protein</fullName>
    </submittedName>
</protein>
<sequence>MGAVTIFGCPYSVIRYNTSSTSTPEEDVLSDKYSIL</sequence>
<reference evidence="1" key="1">
    <citation type="submission" date="2014-09" db="EMBL/GenBank/DDBJ databases">
        <authorList>
            <person name="Magalhaes I.L.F."/>
            <person name="Oliveira U."/>
            <person name="Santos F.R."/>
            <person name="Vidigal T.H.D.A."/>
            <person name="Brescovit A.D."/>
            <person name="Santos A.J."/>
        </authorList>
    </citation>
    <scope>NUCLEOTIDE SEQUENCE</scope>
    <source>
        <tissue evidence="1">Shoot tissue taken approximately 20 cm above the soil surface</tissue>
    </source>
</reference>
<dbReference type="AlphaFoldDB" id="A0A0A9GCD4"/>
<dbReference type="EMBL" id="GBRH01175759">
    <property type="protein sequence ID" value="JAE22137.1"/>
    <property type="molecule type" value="Transcribed_RNA"/>
</dbReference>
<evidence type="ECO:0000313" key="1">
    <source>
        <dbReference type="EMBL" id="JAE22137.1"/>
    </source>
</evidence>
<proteinExistence type="predicted"/>
<reference evidence="1" key="2">
    <citation type="journal article" date="2015" name="Data Brief">
        <title>Shoot transcriptome of the giant reed, Arundo donax.</title>
        <authorList>
            <person name="Barrero R.A."/>
            <person name="Guerrero F.D."/>
            <person name="Moolhuijzen P."/>
            <person name="Goolsby J.A."/>
            <person name="Tidwell J."/>
            <person name="Bellgard S.E."/>
            <person name="Bellgard M.I."/>
        </authorList>
    </citation>
    <scope>NUCLEOTIDE SEQUENCE</scope>
    <source>
        <tissue evidence="1">Shoot tissue taken approximately 20 cm above the soil surface</tissue>
    </source>
</reference>